<proteinExistence type="predicted"/>
<evidence type="ECO:0000313" key="3">
    <source>
        <dbReference type="Proteomes" id="UP000031737"/>
    </source>
</evidence>
<sequence>MSHLSLPARRPGAAATRRSSSPASVMCERLRPLVGAARWQAVPRAACSRCPATGAARALTAPTPRRKMTAHRRKEFHTFPSDPSRGPGLGLGTQTGSARNGLSAAARAADDVPPALRTQKAASSVVASSSAGCVSSGAARPTSEAATVVAVHCAAAAAGVKEDSGKKLRESLSRRGLSVHATPFCPRTTTALNVLSRAETSELGSFFSSQHGQQPEVGSRQPWRTCAPAPEFPRTPLASELTGVRLSITSGNVANATLLQVSSVASFGGGDSLQLSTPLPSPLPATTTMHMPQVQQQQHVLHYAFRVGGSSSDTLFSPSDMREESLDNDVRHRRVPFTDAEAMDEAAMLHLLRGSSSSSSVAYHDDGDDDDDDAVCMEQLPHLLTLDAAAALQTGLDADHYAGGFWDLEGPSAATRRFLHRGTSSTASLALTTRSSGGSPTGPLRNGAARCWSGANGFNNDGDDDLWEMNSSAYADSLDDAQVEWIEQQLRAKENPDDFFF</sequence>
<reference evidence="2 3" key="1">
    <citation type="submission" date="2013-07" db="EMBL/GenBank/DDBJ databases">
        <authorList>
            <person name="Stoco P.H."/>
            <person name="Wagner G."/>
            <person name="Gerber A."/>
            <person name="Zaha A."/>
            <person name="Thompson C."/>
            <person name="Bartholomeu D.C."/>
            <person name="Luckemeyer D.D."/>
            <person name="Bahia D."/>
            <person name="Loreto E."/>
            <person name="Prestes E.B."/>
            <person name="Lima F.M."/>
            <person name="Rodrigues-Luiz G."/>
            <person name="Vallejo G.A."/>
            <person name="Filho J.F."/>
            <person name="Monteiro K.M."/>
            <person name="Tyler K.M."/>
            <person name="de Almeida L.G."/>
            <person name="Ortiz M.F."/>
            <person name="Siervo M.A."/>
            <person name="de Moraes M.H."/>
            <person name="Cunha O.L."/>
            <person name="Mendonca-Neto R."/>
            <person name="Silva R."/>
            <person name="Teixeira S.M."/>
            <person name="Murta S.M."/>
            <person name="Sincero T.C."/>
            <person name="Mendes T.A."/>
            <person name="Urmenyi T.P."/>
            <person name="Silva V.G."/>
            <person name="da Rocha W.D."/>
            <person name="Andersson B."/>
            <person name="Romanha A.J."/>
            <person name="Steindel M."/>
            <person name="de Vasconcelos A.T."/>
            <person name="Grisard E.C."/>
        </authorList>
    </citation>
    <scope>NUCLEOTIDE SEQUENCE [LARGE SCALE GENOMIC DNA]</scope>
    <source>
        <strain evidence="2 3">SC58</strain>
    </source>
</reference>
<comment type="caution">
    <text evidence="2">The sequence shown here is derived from an EMBL/GenBank/DDBJ whole genome shotgun (WGS) entry which is preliminary data.</text>
</comment>
<dbReference type="VEuPathDB" id="TriTrypDB:TRSC58_04021"/>
<feature type="region of interest" description="Disordered" evidence="1">
    <location>
        <begin position="1"/>
        <end position="22"/>
    </location>
</feature>
<keyword evidence="3" id="KW-1185">Reference proteome</keyword>
<dbReference type="AlphaFoldDB" id="A0A061IYP7"/>
<organism evidence="2 3">
    <name type="scientific">Trypanosoma rangeli SC58</name>
    <dbReference type="NCBI Taxonomy" id="429131"/>
    <lineage>
        <taxon>Eukaryota</taxon>
        <taxon>Discoba</taxon>
        <taxon>Euglenozoa</taxon>
        <taxon>Kinetoplastea</taxon>
        <taxon>Metakinetoplastina</taxon>
        <taxon>Trypanosomatida</taxon>
        <taxon>Trypanosomatidae</taxon>
        <taxon>Trypanosoma</taxon>
        <taxon>Herpetosoma</taxon>
    </lineage>
</organism>
<protein>
    <submittedName>
        <fullName evidence="2">Uncharacterized protein</fullName>
    </submittedName>
</protein>
<dbReference type="Proteomes" id="UP000031737">
    <property type="component" value="Unassembled WGS sequence"/>
</dbReference>
<evidence type="ECO:0000313" key="2">
    <source>
        <dbReference type="EMBL" id="ESL08278.1"/>
    </source>
</evidence>
<accession>A0A061IYP7</accession>
<dbReference type="OrthoDB" id="267740at2759"/>
<feature type="compositionally biased region" description="Low complexity" evidence="1">
    <location>
        <begin position="7"/>
        <end position="22"/>
    </location>
</feature>
<dbReference type="EMBL" id="AUPL01004021">
    <property type="protein sequence ID" value="ESL08278.1"/>
    <property type="molecule type" value="Genomic_DNA"/>
</dbReference>
<evidence type="ECO:0000256" key="1">
    <source>
        <dbReference type="SAM" id="MobiDB-lite"/>
    </source>
</evidence>
<gene>
    <name evidence="2" type="ORF">TRSC58_04021</name>
</gene>
<name>A0A061IYP7_TRYRA</name>